<dbReference type="Proteomes" id="UP000256388">
    <property type="component" value="Unassembled WGS sequence"/>
</dbReference>
<dbReference type="GO" id="GO:0051539">
    <property type="term" value="F:4 iron, 4 sulfur cluster binding"/>
    <property type="evidence" value="ECO:0007669"/>
    <property type="project" value="UniProtKB-KW"/>
</dbReference>
<comment type="similarity">
    <text evidence="8">Belongs to the uracil-DNA glycosylase (UDG) superfamily. Type 5 (UDGb) family.</text>
</comment>
<dbReference type="InterPro" id="IPR005122">
    <property type="entry name" value="Uracil-DNA_glycosylase-like"/>
</dbReference>
<evidence type="ECO:0000256" key="6">
    <source>
        <dbReference type="ARBA" id="ARBA00023014"/>
    </source>
</evidence>
<evidence type="ECO:0000256" key="8">
    <source>
        <dbReference type="ARBA" id="ARBA00023779"/>
    </source>
</evidence>
<dbReference type="SMART" id="SM00986">
    <property type="entry name" value="UDG"/>
    <property type="match status" value="1"/>
</dbReference>
<keyword evidence="1" id="KW-0004">4Fe-4S</keyword>
<keyword evidence="2" id="KW-0479">Metal-binding</keyword>
<keyword evidence="6" id="KW-0411">Iron-sulfur</keyword>
<feature type="domain" description="Uracil-DNA glycosylase-like" evidence="10">
    <location>
        <begin position="51"/>
        <end position="228"/>
    </location>
</feature>
<dbReference type="GO" id="GO:0046872">
    <property type="term" value="F:metal ion binding"/>
    <property type="evidence" value="ECO:0007669"/>
    <property type="project" value="UniProtKB-KW"/>
</dbReference>
<name>A0A347ZV42_9CHLR</name>
<evidence type="ECO:0000313" key="11">
    <source>
        <dbReference type="EMBL" id="REG10241.1"/>
    </source>
</evidence>
<evidence type="ECO:0000256" key="7">
    <source>
        <dbReference type="ARBA" id="ARBA00023204"/>
    </source>
</evidence>
<organism evidence="11 12">
    <name type="scientific">Pelolinea submarina</name>
    <dbReference type="NCBI Taxonomy" id="913107"/>
    <lineage>
        <taxon>Bacteria</taxon>
        <taxon>Bacillati</taxon>
        <taxon>Chloroflexota</taxon>
        <taxon>Anaerolineae</taxon>
        <taxon>Anaerolineales</taxon>
        <taxon>Anaerolineaceae</taxon>
        <taxon>Pelolinea</taxon>
    </lineage>
</organism>
<dbReference type="GO" id="GO:0006284">
    <property type="term" value="P:base-excision repair"/>
    <property type="evidence" value="ECO:0007669"/>
    <property type="project" value="InterPro"/>
</dbReference>
<evidence type="ECO:0000256" key="9">
    <source>
        <dbReference type="ARBA" id="ARBA00023887"/>
    </source>
</evidence>
<evidence type="ECO:0000256" key="2">
    <source>
        <dbReference type="ARBA" id="ARBA00022723"/>
    </source>
</evidence>
<dbReference type="CDD" id="cd10031">
    <property type="entry name" value="UDG-F5_TTUDGB_like"/>
    <property type="match status" value="1"/>
</dbReference>
<evidence type="ECO:0000259" key="10">
    <source>
        <dbReference type="SMART" id="SM00986"/>
    </source>
</evidence>
<dbReference type="GO" id="GO:0004844">
    <property type="term" value="F:uracil DNA N-glycosylase activity"/>
    <property type="evidence" value="ECO:0007669"/>
    <property type="project" value="InterPro"/>
</dbReference>
<dbReference type="PANTHER" id="PTHR33693">
    <property type="entry name" value="TYPE-5 URACIL-DNA GLYCOSYLASE"/>
    <property type="match status" value="1"/>
</dbReference>
<sequence length="233" mass="26312">MKMTKQSDWEAHDRTVTSCRICPRLVAWREQVAREKRRAYRDCEYWGMPVPGFGDTAARVLVVGLAPGAHGSNRTGRMFTGDASGDFLYPALYTAGFASQPLAESREDDLKLKDLYISAVCRCAPPDNKPTRAEIRNCLPYLQTEMDLLENLQGIVALGSLAFTESLRLLQERYSLEWETKPAFGHNVVYRFGAGVPWLLGSYHPSRQNTQTGRLTMEMFAEVWARVRAELGE</sequence>
<evidence type="ECO:0000256" key="4">
    <source>
        <dbReference type="ARBA" id="ARBA00022801"/>
    </source>
</evidence>
<keyword evidence="5" id="KW-0408">Iron</keyword>
<dbReference type="Pfam" id="PF03167">
    <property type="entry name" value="UDG"/>
    <property type="match status" value="1"/>
</dbReference>
<keyword evidence="7" id="KW-0234">DNA repair</keyword>
<accession>A0A347ZV42</accession>
<dbReference type="EMBL" id="QUMS01000001">
    <property type="protein sequence ID" value="REG10241.1"/>
    <property type="molecule type" value="Genomic_DNA"/>
</dbReference>
<dbReference type="InterPro" id="IPR036895">
    <property type="entry name" value="Uracil-DNA_glycosylase-like_sf"/>
</dbReference>
<dbReference type="InterPro" id="IPR051536">
    <property type="entry name" value="UDG_Type-4/5"/>
</dbReference>
<dbReference type="SMART" id="SM00987">
    <property type="entry name" value="UreE_C"/>
    <property type="match status" value="1"/>
</dbReference>
<reference evidence="11 12" key="1">
    <citation type="submission" date="2018-08" db="EMBL/GenBank/DDBJ databases">
        <title>Genomic Encyclopedia of Type Strains, Phase IV (KMG-IV): sequencing the most valuable type-strain genomes for metagenomic binning, comparative biology and taxonomic classification.</title>
        <authorList>
            <person name="Goeker M."/>
        </authorList>
    </citation>
    <scope>NUCLEOTIDE SEQUENCE [LARGE SCALE GENOMIC DNA]</scope>
    <source>
        <strain evidence="11 12">DSM 23923</strain>
    </source>
</reference>
<dbReference type="Gene3D" id="3.40.470.10">
    <property type="entry name" value="Uracil-DNA glycosylase-like domain"/>
    <property type="match status" value="1"/>
</dbReference>
<evidence type="ECO:0000256" key="3">
    <source>
        <dbReference type="ARBA" id="ARBA00022763"/>
    </source>
</evidence>
<keyword evidence="4" id="KW-0378">Hydrolase</keyword>
<dbReference type="SUPFAM" id="SSF52141">
    <property type="entry name" value="Uracil-DNA glycosylase-like"/>
    <property type="match status" value="1"/>
</dbReference>
<comment type="caution">
    <text evidence="11">The sequence shown here is derived from an EMBL/GenBank/DDBJ whole genome shotgun (WGS) entry which is preliminary data.</text>
</comment>
<dbReference type="GO" id="GO:0033958">
    <property type="term" value="F:DNA-deoxyinosine glycosylase activity"/>
    <property type="evidence" value="ECO:0007669"/>
    <property type="project" value="InterPro"/>
</dbReference>
<keyword evidence="12" id="KW-1185">Reference proteome</keyword>
<proteinExistence type="inferred from homology"/>
<evidence type="ECO:0000256" key="5">
    <source>
        <dbReference type="ARBA" id="ARBA00023004"/>
    </source>
</evidence>
<protein>
    <recommendedName>
        <fullName evidence="9">Type-5 uracil-DNA glycosylase</fullName>
    </recommendedName>
</protein>
<evidence type="ECO:0000256" key="1">
    <source>
        <dbReference type="ARBA" id="ARBA00022485"/>
    </source>
</evidence>
<keyword evidence="3" id="KW-0227">DNA damage</keyword>
<dbReference type="InterPro" id="IPR044147">
    <property type="entry name" value="UdgB-like"/>
</dbReference>
<dbReference type="AlphaFoldDB" id="A0A347ZV42"/>
<dbReference type="PANTHER" id="PTHR33693:SF3">
    <property type="entry name" value="TYPE-5 URACIL-DNA GLYCOSYLASE"/>
    <property type="match status" value="1"/>
</dbReference>
<evidence type="ECO:0000313" key="12">
    <source>
        <dbReference type="Proteomes" id="UP000256388"/>
    </source>
</evidence>
<gene>
    <name evidence="11" type="ORF">DFR64_0094</name>
</gene>